<evidence type="ECO:0000259" key="3">
    <source>
        <dbReference type="Pfam" id="PF01471"/>
    </source>
</evidence>
<dbReference type="EMBL" id="MFVL01000006">
    <property type="protein sequence ID" value="OGJ02079.1"/>
    <property type="molecule type" value="Genomic_DNA"/>
</dbReference>
<accession>A0A1F6Y6V8</accession>
<proteinExistence type="predicted"/>
<feature type="coiled-coil region" evidence="1">
    <location>
        <begin position="33"/>
        <end position="67"/>
    </location>
</feature>
<protein>
    <recommendedName>
        <fullName evidence="3">Peptidoglycan binding-like domain-containing protein</fullName>
    </recommendedName>
</protein>
<dbReference type="InterPro" id="IPR036365">
    <property type="entry name" value="PGBD-like_sf"/>
</dbReference>
<keyword evidence="2" id="KW-0472">Membrane</keyword>
<organism evidence="4 5">
    <name type="scientific">Candidatus Nomurabacteria bacterium RIFCSPLOWO2_02_FULL_40_67</name>
    <dbReference type="NCBI Taxonomy" id="1801787"/>
    <lineage>
        <taxon>Bacteria</taxon>
        <taxon>Candidatus Nomuraibacteriota</taxon>
    </lineage>
</organism>
<evidence type="ECO:0000313" key="5">
    <source>
        <dbReference type="Proteomes" id="UP000177693"/>
    </source>
</evidence>
<comment type="caution">
    <text evidence="4">The sequence shown here is derived from an EMBL/GenBank/DDBJ whole genome shotgun (WGS) entry which is preliminary data.</text>
</comment>
<evidence type="ECO:0000313" key="4">
    <source>
        <dbReference type="EMBL" id="OGJ02079.1"/>
    </source>
</evidence>
<dbReference type="AlphaFoldDB" id="A0A1F6Y6V8"/>
<feature type="transmembrane region" description="Helical" evidence="2">
    <location>
        <begin position="6"/>
        <end position="25"/>
    </location>
</feature>
<reference evidence="4 5" key="1">
    <citation type="journal article" date="2016" name="Nat. Commun.">
        <title>Thousands of microbial genomes shed light on interconnected biogeochemical processes in an aquifer system.</title>
        <authorList>
            <person name="Anantharaman K."/>
            <person name="Brown C.T."/>
            <person name="Hug L.A."/>
            <person name="Sharon I."/>
            <person name="Castelle C.J."/>
            <person name="Probst A.J."/>
            <person name="Thomas B.C."/>
            <person name="Singh A."/>
            <person name="Wilkins M.J."/>
            <person name="Karaoz U."/>
            <person name="Brodie E.L."/>
            <person name="Williams K.H."/>
            <person name="Hubbard S.S."/>
            <person name="Banfield J.F."/>
        </authorList>
    </citation>
    <scope>NUCLEOTIDE SEQUENCE [LARGE SCALE GENOMIC DNA]</scope>
</reference>
<dbReference type="Pfam" id="PF01471">
    <property type="entry name" value="PG_binding_1"/>
    <property type="match status" value="1"/>
</dbReference>
<dbReference type="InterPro" id="IPR002477">
    <property type="entry name" value="Peptidoglycan-bd-like"/>
</dbReference>
<dbReference type="Proteomes" id="UP000177693">
    <property type="component" value="Unassembled WGS sequence"/>
</dbReference>
<evidence type="ECO:0000256" key="1">
    <source>
        <dbReference type="SAM" id="Coils"/>
    </source>
</evidence>
<evidence type="ECO:0000256" key="2">
    <source>
        <dbReference type="SAM" id="Phobius"/>
    </source>
</evidence>
<dbReference type="InterPro" id="IPR036366">
    <property type="entry name" value="PGBDSf"/>
</dbReference>
<keyword evidence="2" id="KW-1133">Transmembrane helix</keyword>
<keyword evidence="1" id="KW-0175">Coiled coil</keyword>
<name>A0A1F6Y6V8_9BACT</name>
<feature type="domain" description="Peptidoglycan binding-like" evidence="3">
    <location>
        <begin position="111"/>
        <end position="170"/>
    </location>
</feature>
<gene>
    <name evidence="4" type="ORF">A3I23_01055</name>
</gene>
<dbReference type="SUPFAM" id="SSF47090">
    <property type="entry name" value="PGBD-like"/>
    <property type="match status" value="1"/>
</dbReference>
<keyword evidence="2" id="KW-0812">Transmembrane</keyword>
<sequence>MEKLKFALFAIVVLGLLGLLGYWAITTLQSGTESKMSEKVAALTKENEDLKIELQKTKNDLSALQAKLPASAPIETSAPKKPELVTYKYQSLIGELQKLIDNRVVLKLKSRGANVGTVQRFLNIYNNTSARPVRVDNDYGAGTVKLVTTFQKAEGLTANGEAGPETFNKMIDWLKKQN</sequence>
<dbReference type="Gene3D" id="1.10.101.10">
    <property type="entry name" value="PGBD-like superfamily/PGBD"/>
    <property type="match status" value="1"/>
</dbReference>